<evidence type="ECO:0000256" key="4">
    <source>
        <dbReference type="PROSITE-ProRule" id="PRU00023"/>
    </source>
</evidence>
<keyword evidence="2 4" id="KW-0040">ANK repeat</keyword>
<dbReference type="InterPro" id="IPR047184">
    <property type="entry name" value="KANK1-4"/>
</dbReference>
<proteinExistence type="predicted"/>
<dbReference type="InterPro" id="IPR002110">
    <property type="entry name" value="Ankyrin_rpt"/>
</dbReference>
<comment type="caution">
    <text evidence="6">The sequence shown here is derived from an EMBL/GenBank/DDBJ whole genome shotgun (WGS) entry which is preliminary data.</text>
</comment>
<feature type="region of interest" description="Disordered" evidence="5">
    <location>
        <begin position="722"/>
        <end position="750"/>
    </location>
</feature>
<feature type="repeat" description="ANK" evidence="4">
    <location>
        <begin position="1730"/>
        <end position="1752"/>
    </location>
</feature>
<evidence type="ECO:0000313" key="6">
    <source>
        <dbReference type="EMBL" id="KAF7636961.1"/>
    </source>
</evidence>
<evidence type="ECO:0000256" key="3">
    <source>
        <dbReference type="ARBA" id="ARBA00023054"/>
    </source>
</evidence>
<accession>A0A8S9ZVF1</accession>
<sequence length="1825" mass="206402">MMYSSNYQKNPAFIQQQKQLQSSLQNGHSNGRIENGRRTHVLDNIYSQQQQQPNKIVEYNYSNSNSPQQQCCNCCPYGYHIDLGFVKFAEDIATGKEQIQNWSNSEKKRNRRLLASPSSDKTMLDLSSSDIANISASYPNNDSILSSTNFSPYMDEEELPELIDQQQFNNKNNSNYYLNNHQHIYDKQYLNNNRQTSSNNPLTHQHQLQSILKKNSTFGKIQNFFITFNHYKHSDISSKETLGKHRFPQQQHQSRFYEAHVHQNKQQPSFLSTIENSQFIEETEMSSPTNTFSAMAPLRTSTPKGVLLPLHIATNAFDADGCGATSSAPSSPASSLQHLPAYKATIAHDLAQLRNTPSRGTIIQAKTQPYTSIASLSSSIRGVFNNNKSRQQHVISPEPRMLIPNHPIKQNDDILRSSNMQSRAYFHQNMGGSSSQKNSADMPLMPYRSRGGRTTTPLISQQKTGSSMQLTNGTTNLGGSTLELADFASVRRRRLEADIGTRSPIIPSAHLVRSVSPPMYFPASKTTPVGGNIQSTPYTYSSNNNLATYSTSPSSQNYSNSISSNFNKIIEENEDNDSNKHLNKPIPPTKHVSQNDETEEIRTSIKDINIKNKKFNSISADFIKENVSIKPITFMRNFGTQTISTKKSPVVKKLKNIVDEVGISADLLSNVLPKKIRLKEASTSTNPIIFETSKPKELPFSSLIKFASIAVDTTEIEELEENNQIKNCLKKPPQPPPKPSRPDLEEELRRRRQAEVLASLSTEFQYCLGHEPEHLPTQQQKEDKSVETVDLTPKIHKETVTTSTTDLTYFVNVSVGTINPEMIEKSMETEIIKKNVYKLNQKDEAKQLIEIEKLIKDETEKRIKLENEKLKFLLTEVGIQTETDWLEREIQDKLAEAEAERREKRKRLSMERSTETDDDESPDQFIMITCNKCEQRSSIATDEVFEKIVDDKNEELNDFIKTNQQHSEHSSLGEILETLSEEPELLLSNKLNEEKSLEDKLNKTERRSKYINTNNLTSTDISEAFDDKLININEKEQQSNISVIEQCIVPLFIPIVHELRRMSDEFKSVDMTDYVLIPSDDEDKSVNKIVEQILEYKEDSLQNVLKISLLHKAKEFISISLLNEDILKFEEAKQQEKHEQIYYEQNLIKQEQSEQKLENKHLQQEKNSEKHSENTQLLNEHSEQTNKQIQEQQKQIVSTSPMSSDEGLVLAEEEMFDEFGVQEIDLPLDIDADRFSIDTDVQTVIYVEQEGGISSTFPQTRSSSSASTKTPNTSISGDTNTTNNNTTSIAASARTDALRKLLTEPPRNSSITSAFFQRAADSNRSYRTDKSRAQQLQLEYIADKHKSTDIHNCSEPSTPTTSQSVFDENTQQETTRKALKETIKLKKNISSSSPSTSTSPPDPIPARIPRPKIARYSPNVAYAETPDEEAEAADRLTPLRSEMRSLSSSSWGGGSSSPRMSQRSLIFRTHIEDPLEEEDDDEINFDNNFQSFLDNNIVDDDVVLPSSPSSSSDSDGGRTYEMSEEESSEFFELSAPLQDALETINDHLMQQNLKTTKLNDKHEKQEEKQTKNNQLEWAYKYTQHEWLKMATKKNTNAEVVEQFIDALESYSTQLMDTVINMTDQNGNTALHYAVSNENFDVISVLLDSKVCLIDKMNTAGYSTLMLGALCELHNETESAIMQRLFHMGNVNAKAVKHAQTALMLAASHGRIEATNLLLKCGADVNIQDVDGSTALMCAAEHGQKEIVKILLKQPNIDASLTDCDNQTALSIAVENHYRDIGVLIYAHLNFSNRSGETSNLTTSSSFTTNTITCLVFPVYLFWNFI</sequence>
<gene>
    <name evidence="6" type="ORF">Mgra_00003542</name>
</gene>
<keyword evidence="3" id="KW-0175">Coiled coil</keyword>
<keyword evidence="1" id="KW-0677">Repeat</keyword>
<protein>
    <recommendedName>
        <fullName evidence="8">ANK_REP_REGION domain-containing protein</fullName>
    </recommendedName>
</protein>
<feature type="compositionally biased region" description="Basic and acidic residues" evidence="5">
    <location>
        <begin position="1374"/>
        <end position="1384"/>
    </location>
</feature>
<keyword evidence="7" id="KW-1185">Reference proteome</keyword>
<dbReference type="PANTHER" id="PTHR24168">
    <property type="entry name" value="KN MOTIF AND ANKYRIN REPEAT DOMAIN-CONTAINING"/>
    <property type="match status" value="1"/>
</dbReference>
<feature type="region of interest" description="Disordered" evidence="5">
    <location>
        <begin position="452"/>
        <end position="475"/>
    </location>
</feature>
<dbReference type="Proteomes" id="UP000605970">
    <property type="component" value="Unassembled WGS sequence"/>
</dbReference>
<dbReference type="Pfam" id="PF12075">
    <property type="entry name" value="KN_motif"/>
    <property type="match status" value="1"/>
</dbReference>
<feature type="region of interest" description="Disordered" evidence="5">
    <location>
        <begin position="1254"/>
        <end position="1288"/>
    </location>
</feature>
<feature type="compositionally biased region" description="Low complexity" evidence="5">
    <location>
        <begin position="1185"/>
        <end position="1196"/>
    </location>
</feature>
<feature type="region of interest" description="Disordered" evidence="5">
    <location>
        <begin position="1347"/>
        <end position="1432"/>
    </location>
</feature>
<organism evidence="6 7">
    <name type="scientific">Meloidogyne graminicola</name>
    <dbReference type="NCBI Taxonomy" id="189291"/>
    <lineage>
        <taxon>Eukaryota</taxon>
        <taxon>Metazoa</taxon>
        <taxon>Ecdysozoa</taxon>
        <taxon>Nematoda</taxon>
        <taxon>Chromadorea</taxon>
        <taxon>Rhabditida</taxon>
        <taxon>Tylenchina</taxon>
        <taxon>Tylenchomorpha</taxon>
        <taxon>Tylenchoidea</taxon>
        <taxon>Meloidogynidae</taxon>
        <taxon>Meloidogyninae</taxon>
        <taxon>Meloidogyne</taxon>
    </lineage>
</organism>
<evidence type="ECO:0000313" key="7">
    <source>
        <dbReference type="Proteomes" id="UP000605970"/>
    </source>
</evidence>
<feature type="compositionally biased region" description="Polar residues" evidence="5">
    <location>
        <begin position="452"/>
        <end position="469"/>
    </location>
</feature>
<name>A0A8S9ZVF1_9BILA</name>
<evidence type="ECO:0000256" key="5">
    <source>
        <dbReference type="SAM" id="MobiDB-lite"/>
    </source>
</evidence>
<evidence type="ECO:0000256" key="1">
    <source>
        <dbReference type="ARBA" id="ARBA00022737"/>
    </source>
</evidence>
<dbReference type="SMART" id="SM00248">
    <property type="entry name" value="ANK"/>
    <property type="match status" value="3"/>
</dbReference>
<feature type="region of interest" description="Disordered" evidence="5">
    <location>
        <begin position="898"/>
        <end position="923"/>
    </location>
</feature>
<feature type="compositionally biased region" description="Low complexity" evidence="5">
    <location>
        <begin position="1389"/>
        <end position="1399"/>
    </location>
</feature>
<dbReference type="Pfam" id="PF12796">
    <property type="entry name" value="Ank_2"/>
    <property type="match status" value="2"/>
</dbReference>
<reference evidence="6" key="1">
    <citation type="journal article" date="2020" name="Ecol. Evol.">
        <title>Genome structure and content of the rice root-knot nematode (Meloidogyne graminicola).</title>
        <authorList>
            <person name="Phan N.T."/>
            <person name="Danchin E.G.J."/>
            <person name="Klopp C."/>
            <person name="Perfus-Barbeoch L."/>
            <person name="Kozlowski D.K."/>
            <person name="Koutsovoulos G.D."/>
            <person name="Lopez-Roques C."/>
            <person name="Bouchez O."/>
            <person name="Zahm M."/>
            <person name="Besnard G."/>
            <person name="Bellafiore S."/>
        </authorList>
    </citation>
    <scope>NUCLEOTIDE SEQUENCE</scope>
    <source>
        <strain evidence="6">VN-18</strain>
    </source>
</reference>
<dbReference type="GO" id="GO:0005737">
    <property type="term" value="C:cytoplasm"/>
    <property type="evidence" value="ECO:0007669"/>
    <property type="project" value="TreeGrafter"/>
</dbReference>
<dbReference type="GO" id="GO:0005856">
    <property type="term" value="C:cytoskeleton"/>
    <property type="evidence" value="ECO:0007669"/>
    <property type="project" value="TreeGrafter"/>
</dbReference>
<dbReference type="PROSITE" id="PS50297">
    <property type="entry name" value="ANK_REP_REGION"/>
    <property type="match status" value="3"/>
</dbReference>
<feature type="compositionally biased region" description="Basic and acidic residues" evidence="5">
    <location>
        <begin position="1153"/>
        <end position="1173"/>
    </location>
</feature>
<feature type="compositionally biased region" description="Basic and acidic residues" evidence="5">
    <location>
        <begin position="740"/>
        <end position="749"/>
    </location>
</feature>
<feature type="compositionally biased region" description="Basic and acidic residues" evidence="5">
    <location>
        <begin position="898"/>
        <end position="915"/>
    </location>
</feature>
<dbReference type="InterPro" id="IPR036770">
    <property type="entry name" value="Ankyrin_rpt-contain_sf"/>
</dbReference>
<dbReference type="SUPFAM" id="SSF48403">
    <property type="entry name" value="Ankyrin repeat"/>
    <property type="match status" value="1"/>
</dbReference>
<evidence type="ECO:0008006" key="8">
    <source>
        <dbReference type="Google" id="ProtNLM"/>
    </source>
</evidence>
<dbReference type="EMBL" id="JABEBT010000024">
    <property type="protein sequence ID" value="KAF7636961.1"/>
    <property type="molecule type" value="Genomic_DNA"/>
</dbReference>
<dbReference type="OrthoDB" id="5406014at2759"/>
<dbReference type="PROSITE" id="PS50088">
    <property type="entry name" value="ANK_REPEAT"/>
    <property type="match status" value="3"/>
</dbReference>
<dbReference type="Gene3D" id="1.25.40.20">
    <property type="entry name" value="Ankyrin repeat-containing domain"/>
    <property type="match status" value="1"/>
</dbReference>
<evidence type="ECO:0000256" key="2">
    <source>
        <dbReference type="ARBA" id="ARBA00023043"/>
    </source>
</evidence>
<feature type="region of interest" description="Disordered" evidence="5">
    <location>
        <begin position="1153"/>
        <end position="1206"/>
    </location>
</feature>
<feature type="compositionally biased region" description="Low complexity" evidence="5">
    <location>
        <begin position="1254"/>
        <end position="1287"/>
    </location>
</feature>
<feature type="repeat" description="ANK" evidence="4">
    <location>
        <begin position="1625"/>
        <end position="1647"/>
    </location>
</feature>
<feature type="compositionally biased region" description="Polar residues" evidence="5">
    <location>
        <begin position="1350"/>
        <end position="1373"/>
    </location>
</feature>
<dbReference type="GO" id="GO:0030837">
    <property type="term" value="P:negative regulation of actin filament polymerization"/>
    <property type="evidence" value="ECO:0007669"/>
    <property type="project" value="InterPro"/>
</dbReference>
<feature type="region of interest" description="Disordered" evidence="5">
    <location>
        <begin position="1500"/>
        <end position="1528"/>
    </location>
</feature>
<feature type="repeat" description="ANK" evidence="4">
    <location>
        <begin position="1697"/>
        <end position="1729"/>
    </location>
</feature>
<feature type="compositionally biased region" description="Low complexity" evidence="5">
    <location>
        <begin position="1503"/>
        <end position="1514"/>
    </location>
</feature>
<feature type="region of interest" description="Disordered" evidence="5">
    <location>
        <begin position="576"/>
        <end position="599"/>
    </location>
</feature>
<dbReference type="PANTHER" id="PTHR24168:SF21">
    <property type="entry name" value="KANK, ISOFORM D"/>
    <property type="match status" value="1"/>
</dbReference>
<dbReference type="InterPro" id="IPR021939">
    <property type="entry name" value="KN_motif"/>
</dbReference>